<keyword evidence="4" id="KW-1185">Reference proteome</keyword>
<comment type="caution">
    <text evidence="3">The sequence shown here is derived from an EMBL/GenBank/DDBJ whole genome shotgun (WGS) entry which is preliminary data.</text>
</comment>
<name>A0ABS9SFV2_9BACT</name>
<dbReference type="EMBL" id="JAKWBL010000001">
    <property type="protein sequence ID" value="MCH5597238.1"/>
    <property type="molecule type" value="Genomic_DNA"/>
</dbReference>
<feature type="chain" id="PRO_5045640999" evidence="1">
    <location>
        <begin position="21"/>
        <end position="274"/>
    </location>
</feature>
<organism evidence="3 4">
    <name type="scientific">Niabella ginsengisoli</name>
    <dbReference type="NCBI Taxonomy" id="522298"/>
    <lineage>
        <taxon>Bacteria</taxon>
        <taxon>Pseudomonadati</taxon>
        <taxon>Bacteroidota</taxon>
        <taxon>Chitinophagia</taxon>
        <taxon>Chitinophagales</taxon>
        <taxon>Chitinophagaceae</taxon>
        <taxon>Niabella</taxon>
    </lineage>
</organism>
<dbReference type="SUPFAM" id="SSF49464">
    <property type="entry name" value="Carboxypeptidase regulatory domain-like"/>
    <property type="match status" value="1"/>
</dbReference>
<proteinExistence type="predicted"/>
<protein>
    <submittedName>
        <fullName evidence="3">von Willebrand factor type A domain-containing protein</fullName>
    </submittedName>
</protein>
<reference evidence="3 4" key="1">
    <citation type="submission" date="2022-02" db="EMBL/GenBank/DDBJ databases">
        <authorList>
            <person name="Min J."/>
        </authorList>
    </citation>
    <scope>NUCLEOTIDE SEQUENCE [LARGE SCALE GENOMIC DNA]</scope>
    <source>
        <strain evidence="3 4">GR10-1</strain>
    </source>
</reference>
<dbReference type="Pfam" id="PF12450">
    <property type="entry name" value="vWF_A"/>
    <property type="match status" value="1"/>
</dbReference>
<evidence type="ECO:0000313" key="3">
    <source>
        <dbReference type="EMBL" id="MCH5597238.1"/>
    </source>
</evidence>
<sequence>MKYIKILTASTLCIALLAFTIVKKSINGKIVDENNQPITAAIVQEKGTSNSATTGDNGNFSMDIENDKSVLVITAVGFQQQEIKVGAKTKMHIVLKNVNQNLEEVVVVGYGTQQKSAIVGSVANVAAFGKQKSQMTSVRAAVADHVRGLVAQHDSRRNNTNFSREGYDHIQENPFLKSKENPLSTFSIDVDGASYSNIRRFINNGQLPPAGAVRIEEMINYFTYNYPQPSNNEPFSINTEYTVCPWNEKHQLISIGLQGKKYQLKIYQLPISFF</sequence>
<accession>A0ABS9SFV2</accession>
<dbReference type="InterPro" id="IPR008969">
    <property type="entry name" value="CarboxyPept-like_regulatory"/>
</dbReference>
<evidence type="ECO:0000313" key="4">
    <source>
        <dbReference type="Proteomes" id="UP001202248"/>
    </source>
</evidence>
<feature type="signal peptide" evidence="1">
    <location>
        <begin position="1"/>
        <end position="20"/>
    </location>
</feature>
<evidence type="ECO:0000259" key="2">
    <source>
        <dbReference type="Pfam" id="PF12450"/>
    </source>
</evidence>
<evidence type="ECO:0000256" key="1">
    <source>
        <dbReference type="SAM" id="SignalP"/>
    </source>
</evidence>
<dbReference type="RefSeq" id="WP_240826637.1">
    <property type="nucleotide sequence ID" value="NZ_JAKWBL010000001.1"/>
</dbReference>
<keyword evidence="1" id="KW-0732">Signal</keyword>
<feature type="domain" description="Uncharacterised protein YfbK N-terminal" evidence="2">
    <location>
        <begin position="162"/>
        <end position="253"/>
    </location>
</feature>
<dbReference type="Proteomes" id="UP001202248">
    <property type="component" value="Unassembled WGS sequence"/>
</dbReference>
<dbReference type="InterPro" id="IPR022156">
    <property type="entry name" value="Uncharacterised_YfbK_N"/>
</dbReference>
<dbReference type="Pfam" id="PF13715">
    <property type="entry name" value="CarbopepD_reg_2"/>
    <property type="match status" value="1"/>
</dbReference>
<dbReference type="Gene3D" id="2.60.40.1120">
    <property type="entry name" value="Carboxypeptidase-like, regulatory domain"/>
    <property type="match status" value="1"/>
</dbReference>
<gene>
    <name evidence="3" type="ORF">MKP09_04640</name>
</gene>